<dbReference type="RefSeq" id="XP_009059405.1">
    <property type="nucleotide sequence ID" value="XM_009061157.1"/>
</dbReference>
<reference evidence="2 3" key="1">
    <citation type="journal article" date="2013" name="Nature">
        <title>Insights into bilaterian evolution from three spiralian genomes.</title>
        <authorList>
            <person name="Simakov O."/>
            <person name="Marletaz F."/>
            <person name="Cho S.J."/>
            <person name="Edsinger-Gonzales E."/>
            <person name="Havlak P."/>
            <person name="Hellsten U."/>
            <person name="Kuo D.H."/>
            <person name="Larsson T."/>
            <person name="Lv J."/>
            <person name="Arendt D."/>
            <person name="Savage R."/>
            <person name="Osoegawa K."/>
            <person name="de Jong P."/>
            <person name="Grimwood J."/>
            <person name="Chapman J.A."/>
            <person name="Shapiro H."/>
            <person name="Aerts A."/>
            <person name="Otillar R.P."/>
            <person name="Terry A.Y."/>
            <person name="Boore J.L."/>
            <person name="Grigoriev I.V."/>
            <person name="Lindberg D.R."/>
            <person name="Seaver E.C."/>
            <person name="Weisblat D.A."/>
            <person name="Putnam N.H."/>
            <person name="Rokhsar D.S."/>
        </authorList>
    </citation>
    <scope>NUCLEOTIDE SEQUENCE [LARGE SCALE GENOMIC DNA]</scope>
</reference>
<organism evidence="2 3">
    <name type="scientific">Lottia gigantea</name>
    <name type="common">Giant owl limpet</name>
    <dbReference type="NCBI Taxonomy" id="225164"/>
    <lineage>
        <taxon>Eukaryota</taxon>
        <taxon>Metazoa</taxon>
        <taxon>Spiralia</taxon>
        <taxon>Lophotrochozoa</taxon>
        <taxon>Mollusca</taxon>
        <taxon>Gastropoda</taxon>
        <taxon>Patellogastropoda</taxon>
        <taxon>Lottioidea</taxon>
        <taxon>Lottiidae</taxon>
        <taxon>Lottia</taxon>
    </lineage>
</organism>
<evidence type="ECO:0000313" key="2">
    <source>
        <dbReference type="EMBL" id="ESO89932.1"/>
    </source>
</evidence>
<evidence type="ECO:0000313" key="3">
    <source>
        <dbReference type="Proteomes" id="UP000030746"/>
    </source>
</evidence>
<keyword evidence="3" id="KW-1185">Reference proteome</keyword>
<dbReference type="KEGG" id="lgi:LOTGIDRAFT_164629"/>
<dbReference type="Proteomes" id="UP000030746">
    <property type="component" value="Unassembled WGS sequence"/>
</dbReference>
<sequence>MPRCVAWKCSVKSGEGIVMHRFPKDKRRHREWERSDWTPHPMTNFFYAIHCECLAKMPFPRVKVPMSHLVASSPNEIVAIYGLYFAREIQLWTNFLSRDPLTNFANVAERIEKYNEKGIFPSPSFIGEDIYFYKVMQSNALTRSTVSGYSSDLLKKTHQYRISSNTGTEDIPYISQVHKEIRFLIVSTNSSTLQHNLYQQRLKLYQTSSSDVSDASRSPDSGLHAVSVNGTSSQQQFSEHKIMVNFQKFKDTFDSMHESLKTSIGQLKHDVDRFANSRSIEYIRTSSDLFDPVNIKYSTLRDTEDWYSAKDNFYNT</sequence>
<gene>
    <name evidence="2" type="ORF">LOTGIDRAFT_164629</name>
</gene>
<dbReference type="CTD" id="20239798"/>
<dbReference type="EMBL" id="KB202518">
    <property type="protein sequence ID" value="ESO89932.1"/>
    <property type="molecule type" value="Genomic_DNA"/>
</dbReference>
<feature type="compositionally biased region" description="Low complexity" evidence="1">
    <location>
        <begin position="210"/>
        <end position="221"/>
    </location>
</feature>
<name>V3ZZX3_LOTGI</name>
<dbReference type="OrthoDB" id="10062030at2759"/>
<feature type="region of interest" description="Disordered" evidence="1">
    <location>
        <begin position="210"/>
        <end position="234"/>
    </location>
</feature>
<dbReference type="HOGENOM" id="CLU_880789_0_0_1"/>
<dbReference type="AlphaFoldDB" id="V3ZZX3"/>
<accession>V3ZZX3</accession>
<protein>
    <submittedName>
        <fullName evidence="2">Uncharacterized protein</fullName>
    </submittedName>
</protein>
<proteinExistence type="predicted"/>
<dbReference type="GeneID" id="20239798"/>
<evidence type="ECO:0000256" key="1">
    <source>
        <dbReference type="SAM" id="MobiDB-lite"/>
    </source>
</evidence>